<dbReference type="EMBL" id="VSSQ01007684">
    <property type="protein sequence ID" value="MPM36671.1"/>
    <property type="molecule type" value="Genomic_DNA"/>
</dbReference>
<dbReference type="AlphaFoldDB" id="A0A644Z9L0"/>
<evidence type="ECO:0000256" key="1">
    <source>
        <dbReference type="SAM" id="Phobius"/>
    </source>
</evidence>
<dbReference type="InterPro" id="IPR018649">
    <property type="entry name" value="SHOCT"/>
</dbReference>
<evidence type="ECO:0000259" key="2">
    <source>
        <dbReference type="Pfam" id="PF09851"/>
    </source>
</evidence>
<dbReference type="Pfam" id="PF09851">
    <property type="entry name" value="SHOCT"/>
    <property type="match status" value="1"/>
</dbReference>
<keyword evidence="1" id="KW-1133">Transmembrane helix</keyword>
<accession>A0A644Z9L0</accession>
<protein>
    <recommendedName>
        <fullName evidence="2">SHOCT domain-containing protein</fullName>
    </recommendedName>
</protein>
<keyword evidence="1" id="KW-0812">Transmembrane</keyword>
<feature type="domain" description="SHOCT" evidence="2">
    <location>
        <begin position="53"/>
        <end position="79"/>
    </location>
</feature>
<dbReference type="CDD" id="cd11586">
    <property type="entry name" value="VbhA_like"/>
    <property type="match status" value="1"/>
</dbReference>
<evidence type="ECO:0000313" key="3">
    <source>
        <dbReference type="EMBL" id="MPM36671.1"/>
    </source>
</evidence>
<dbReference type="InterPro" id="IPR033788">
    <property type="entry name" value="VbhA-like"/>
</dbReference>
<proteinExistence type="predicted"/>
<comment type="caution">
    <text evidence="3">The sequence shown here is derived from an EMBL/GenBank/DDBJ whole genome shotgun (WGS) entry which is preliminary data.</text>
</comment>
<organism evidence="3">
    <name type="scientific">bioreactor metagenome</name>
    <dbReference type="NCBI Taxonomy" id="1076179"/>
    <lineage>
        <taxon>unclassified sequences</taxon>
        <taxon>metagenomes</taxon>
        <taxon>ecological metagenomes</taxon>
    </lineage>
</organism>
<keyword evidence="1" id="KW-0472">Membrane</keyword>
<sequence>MGPFWGSRWDGFGPFMMLPMILFWILIIVVGILLVRKLWRESPDKQVPTVSKTALDILKERYAKGEISKEEFEQIKKDIE</sequence>
<gene>
    <name evidence="3" type="ORF">SDC9_83271</name>
</gene>
<feature type="transmembrane region" description="Helical" evidence="1">
    <location>
        <begin position="12"/>
        <end position="35"/>
    </location>
</feature>
<reference evidence="3" key="1">
    <citation type="submission" date="2019-08" db="EMBL/GenBank/DDBJ databases">
        <authorList>
            <person name="Kucharzyk K."/>
            <person name="Murdoch R.W."/>
            <person name="Higgins S."/>
            <person name="Loffler F."/>
        </authorList>
    </citation>
    <scope>NUCLEOTIDE SEQUENCE</scope>
</reference>
<name>A0A644Z9L0_9ZZZZ</name>